<keyword evidence="3" id="KW-0472">Membrane</keyword>
<keyword evidence="6" id="KW-1185">Reference proteome</keyword>
<dbReference type="InterPro" id="IPR011055">
    <property type="entry name" value="Dup_hybrid_motif"/>
</dbReference>
<evidence type="ECO:0000313" key="6">
    <source>
        <dbReference type="Proteomes" id="UP000545286"/>
    </source>
</evidence>
<evidence type="ECO:0000256" key="3">
    <source>
        <dbReference type="SAM" id="Phobius"/>
    </source>
</evidence>
<feature type="domain" description="M23ase beta-sheet core" evidence="4">
    <location>
        <begin position="236"/>
        <end position="337"/>
    </location>
</feature>
<dbReference type="Proteomes" id="UP000545286">
    <property type="component" value="Unassembled WGS sequence"/>
</dbReference>
<evidence type="ECO:0000259" key="4">
    <source>
        <dbReference type="Pfam" id="PF01551"/>
    </source>
</evidence>
<feature type="transmembrane region" description="Helical" evidence="3">
    <location>
        <begin position="107"/>
        <end position="130"/>
    </location>
</feature>
<dbReference type="CDD" id="cd12797">
    <property type="entry name" value="M23_peptidase"/>
    <property type="match status" value="1"/>
</dbReference>
<evidence type="ECO:0000256" key="1">
    <source>
        <dbReference type="ARBA" id="ARBA00022729"/>
    </source>
</evidence>
<dbReference type="GO" id="GO:0004222">
    <property type="term" value="F:metalloendopeptidase activity"/>
    <property type="evidence" value="ECO:0007669"/>
    <property type="project" value="TreeGrafter"/>
</dbReference>
<comment type="caution">
    <text evidence="5">The sequence shown here is derived from an EMBL/GenBank/DDBJ whole genome shotgun (WGS) entry which is preliminary data.</text>
</comment>
<keyword evidence="3" id="KW-0812">Transmembrane</keyword>
<keyword evidence="1" id="KW-0732">Signal</keyword>
<dbReference type="RefSeq" id="WP_183627006.1">
    <property type="nucleotide sequence ID" value="NZ_JACHWJ010000012.1"/>
</dbReference>
<dbReference type="Pfam" id="PF01551">
    <property type="entry name" value="Peptidase_M23"/>
    <property type="match status" value="1"/>
</dbReference>
<dbReference type="Gene3D" id="2.70.70.10">
    <property type="entry name" value="Glucose Permease (Domain IIA)"/>
    <property type="match status" value="1"/>
</dbReference>
<dbReference type="SUPFAM" id="SSF51261">
    <property type="entry name" value="Duplicated hybrid motif"/>
    <property type="match status" value="1"/>
</dbReference>
<protein>
    <submittedName>
        <fullName evidence="5">Murein DD-endopeptidase MepM/ murein hydrolase activator NlpD</fullName>
    </submittedName>
</protein>
<keyword evidence="5" id="KW-0378">Hydrolase</keyword>
<sequence length="357" mass="36580">MPLTRRAARESERQLQTTGLRGTSEAGASLPEVFASRRARREAERAHTAPAERAQTSPKAPTAGPDVAVETPASFGRNERAAQEAGAADKQPSKRETPNSRRNARSLLVRSGIGVAALGVAGSLAAFTTLPAATMAVRQDLAVGSESAALANAVSSLPSQTLTVTDGEATPSDRGSTYAVTTMGSATVANLSGGLTDRGTFSNDLTATVQWPFPVGVPITDGFGPRVSPGGIGSTNHMGLDMAPAQGTPIGAIAGGTVVSVTPVDNGGFGVNVVLEHVINGQTYQSRYAHMLQGSVTLQLGDAVKVGDQVGLIGNTGVSTGPHLHLELQDASGQKIDAQEFLKQNNVPSTVVTIQGE</sequence>
<dbReference type="EMBL" id="JACHWJ010000012">
    <property type="protein sequence ID" value="MBB2959621.1"/>
    <property type="molecule type" value="Genomic_DNA"/>
</dbReference>
<reference evidence="5 6" key="1">
    <citation type="submission" date="2020-08" db="EMBL/GenBank/DDBJ databases">
        <title>Sequencing the genomes of 1000 actinobacteria strains.</title>
        <authorList>
            <person name="Klenk H.-P."/>
        </authorList>
    </citation>
    <scope>NUCLEOTIDE SEQUENCE [LARGE SCALE GENOMIC DNA]</scope>
    <source>
        <strain evidence="5 6">DSM 20419</strain>
    </source>
</reference>
<dbReference type="PANTHER" id="PTHR21666">
    <property type="entry name" value="PEPTIDASE-RELATED"/>
    <property type="match status" value="1"/>
</dbReference>
<keyword evidence="3" id="KW-1133">Transmembrane helix</keyword>
<dbReference type="InterPro" id="IPR050570">
    <property type="entry name" value="Cell_wall_metabolism_enzyme"/>
</dbReference>
<feature type="region of interest" description="Disordered" evidence="2">
    <location>
        <begin position="1"/>
        <end position="103"/>
    </location>
</feature>
<dbReference type="PANTHER" id="PTHR21666:SF289">
    <property type="entry name" value="L-ALA--D-GLU ENDOPEPTIDASE"/>
    <property type="match status" value="1"/>
</dbReference>
<evidence type="ECO:0000256" key="2">
    <source>
        <dbReference type="SAM" id="MobiDB-lite"/>
    </source>
</evidence>
<evidence type="ECO:0000313" key="5">
    <source>
        <dbReference type="EMBL" id="MBB2959621.1"/>
    </source>
</evidence>
<accession>A0A7W4USB7</accession>
<dbReference type="InterPro" id="IPR016047">
    <property type="entry name" value="M23ase_b-sheet_dom"/>
</dbReference>
<name>A0A7W4USB7_9MICO</name>
<gene>
    <name evidence="5" type="ORF">FHX72_003790</name>
</gene>
<dbReference type="AlphaFoldDB" id="A0A7W4USB7"/>
<organism evidence="5 6">
    <name type="scientific">Pseudoclavibacter helvolus</name>
    <dbReference type="NCBI Taxonomy" id="255205"/>
    <lineage>
        <taxon>Bacteria</taxon>
        <taxon>Bacillati</taxon>
        <taxon>Actinomycetota</taxon>
        <taxon>Actinomycetes</taxon>
        <taxon>Micrococcales</taxon>
        <taxon>Microbacteriaceae</taxon>
        <taxon>Pseudoclavibacter</taxon>
    </lineage>
</organism>
<proteinExistence type="predicted"/>